<reference evidence="8 9" key="1">
    <citation type="submission" date="2016-02" db="EMBL/GenBank/DDBJ databases">
        <title>Complete genome sequencing and analysis of ATSB10, Dyella thiooxydans isolated from rhizosphere soil of sunflower (Helianthus annuus L.).</title>
        <authorList>
            <person name="Lee Y."/>
            <person name="Hwangbo K."/>
            <person name="Chung H."/>
            <person name="Yoo J."/>
            <person name="Kim K.Y."/>
            <person name="Sa T.M."/>
            <person name="Um Y."/>
            <person name="Madhaiyan M."/>
        </authorList>
    </citation>
    <scope>NUCLEOTIDE SEQUENCE [LARGE SCALE GENOMIC DNA]</scope>
    <source>
        <strain evidence="8 9">ATSB10</strain>
    </source>
</reference>
<dbReference type="EMBL" id="CP014841">
    <property type="protein sequence ID" value="AND68180.1"/>
    <property type="molecule type" value="Genomic_DNA"/>
</dbReference>
<dbReference type="SUPFAM" id="SSF51182">
    <property type="entry name" value="RmlC-like cupins"/>
    <property type="match status" value="1"/>
</dbReference>
<dbReference type="GO" id="GO:0016702">
    <property type="term" value="F:oxidoreductase activity, acting on single donors with incorporation of molecular oxygen, incorporation of two atoms of oxygen"/>
    <property type="evidence" value="ECO:0007669"/>
    <property type="project" value="InterPro"/>
</dbReference>
<keyword evidence="4" id="KW-0560">Oxidoreductase</keyword>
<dbReference type="RefSeq" id="WP_063670520.1">
    <property type="nucleotide sequence ID" value="NZ_CP014841.1"/>
</dbReference>
<dbReference type="KEGG" id="dtx:ATSB10_07260"/>
<name>A0A160MY71_9GAMM</name>
<keyword evidence="9" id="KW-1185">Reference proteome</keyword>
<evidence type="ECO:0000256" key="2">
    <source>
        <dbReference type="ARBA" id="ARBA00022723"/>
    </source>
</evidence>
<evidence type="ECO:0000256" key="5">
    <source>
        <dbReference type="ARBA" id="ARBA00023004"/>
    </source>
</evidence>
<dbReference type="AlphaFoldDB" id="A0A160MY71"/>
<feature type="binding site" evidence="7">
    <location>
        <position position="90"/>
    </location>
    <ligand>
        <name>Fe cation</name>
        <dbReference type="ChEBI" id="CHEBI:24875"/>
        <note>catalytic</note>
    </ligand>
</feature>
<feature type="binding site" evidence="7">
    <location>
        <position position="88"/>
    </location>
    <ligand>
        <name>Fe cation</name>
        <dbReference type="ChEBI" id="CHEBI:24875"/>
        <note>catalytic</note>
    </ligand>
</feature>
<dbReference type="InterPro" id="IPR010300">
    <property type="entry name" value="CDO_1"/>
</dbReference>
<dbReference type="PATRIC" id="fig|445710.3.peg.726"/>
<evidence type="ECO:0000256" key="7">
    <source>
        <dbReference type="PIRSR" id="PIRSR610300-51"/>
    </source>
</evidence>
<dbReference type="Gene3D" id="2.60.120.10">
    <property type="entry name" value="Jelly Rolls"/>
    <property type="match status" value="1"/>
</dbReference>
<keyword evidence="2 7" id="KW-0479">Metal-binding</keyword>
<evidence type="ECO:0000313" key="8">
    <source>
        <dbReference type="EMBL" id="AND68180.1"/>
    </source>
</evidence>
<organism evidence="8 9">
    <name type="scientific">Dyella thiooxydans</name>
    <dbReference type="NCBI Taxonomy" id="445710"/>
    <lineage>
        <taxon>Bacteria</taxon>
        <taxon>Pseudomonadati</taxon>
        <taxon>Pseudomonadota</taxon>
        <taxon>Gammaproteobacteria</taxon>
        <taxon>Lysobacterales</taxon>
        <taxon>Rhodanobacteraceae</taxon>
        <taxon>Dyella</taxon>
    </lineage>
</organism>
<evidence type="ECO:0000313" key="9">
    <source>
        <dbReference type="Proteomes" id="UP000077255"/>
    </source>
</evidence>
<evidence type="ECO:0000256" key="1">
    <source>
        <dbReference type="ARBA" id="ARBA00006622"/>
    </source>
</evidence>
<evidence type="ECO:0000256" key="6">
    <source>
        <dbReference type="PIRSR" id="PIRSR610300-50"/>
    </source>
</evidence>
<dbReference type="PANTHER" id="PTHR12918:SF1">
    <property type="entry name" value="CYSTEINE DIOXYGENASE TYPE 1"/>
    <property type="match status" value="1"/>
</dbReference>
<dbReference type="InterPro" id="IPR011051">
    <property type="entry name" value="RmlC_Cupin_sf"/>
</dbReference>
<keyword evidence="5 7" id="KW-0408">Iron</keyword>
<dbReference type="Proteomes" id="UP000077255">
    <property type="component" value="Chromosome"/>
</dbReference>
<proteinExistence type="inferred from homology"/>
<dbReference type="Pfam" id="PF05995">
    <property type="entry name" value="CDO_I"/>
    <property type="match status" value="1"/>
</dbReference>
<accession>A0A160MY71</accession>
<gene>
    <name evidence="8" type="ORF">ATSB10_07260</name>
</gene>
<dbReference type="GO" id="GO:0008198">
    <property type="term" value="F:ferrous iron binding"/>
    <property type="evidence" value="ECO:0007669"/>
    <property type="project" value="TreeGrafter"/>
</dbReference>
<sequence>MLAQEFPGCRQLIDAIDEAVSQPSTQAITDSLRHSLCRLIRAREVQLPDCVYETAKGRYARRELYCSEEHGYCVVAMTWGPGQGTPIHDHCGMWCVEGVWSGELEVTQYERLADDQGQCRFQPVGSIQAGPGSAGSLIPPHEYHTIRNPSEDVVAVSLHIYSGQMTHCAIFQPAAEAQCYERHDRQLGLDPLH</sequence>
<feature type="cross-link" description="3'-(S-cysteinyl)-tyrosine (Cys-Tyr)" evidence="6">
    <location>
        <begin position="95"/>
        <end position="161"/>
    </location>
</feature>
<protein>
    <submittedName>
        <fullName evidence="8">Cysteine dioxygenase</fullName>
    </submittedName>
</protein>
<dbReference type="OrthoDB" id="7059163at2"/>
<keyword evidence="3 8" id="KW-0223">Dioxygenase</keyword>
<dbReference type="PANTHER" id="PTHR12918">
    <property type="entry name" value="CYSTEINE DIOXYGENASE"/>
    <property type="match status" value="1"/>
</dbReference>
<evidence type="ECO:0000256" key="4">
    <source>
        <dbReference type="ARBA" id="ARBA00023002"/>
    </source>
</evidence>
<dbReference type="CDD" id="cd10548">
    <property type="entry name" value="cupin_CDO"/>
    <property type="match status" value="1"/>
</dbReference>
<evidence type="ECO:0000256" key="3">
    <source>
        <dbReference type="ARBA" id="ARBA00022964"/>
    </source>
</evidence>
<keyword evidence="6" id="KW-0883">Thioether bond</keyword>
<comment type="similarity">
    <text evidence="1">Belongs to the cysteine dioxygenase family.</text>
</comment>
<dbReference type="InterPro" id="IPR014710">
    <property type="entry name" value="RmlC-like_jellyroll"/>
</dbReference>
<feature type="binding site" evidence="7">
    <location>
        <position position="144"/>
    </location>
    <ligand>
        <name>Fe cation</name>
        <dbReference type="ChEBI" id="CHEBI:24875"/>
        <note>catalytic</note>
    </ligand>
</feature>
<dbReference type="STRING" id="445710.ATSB10_07260"/>